<evidence type="ECO:0000313" key="3">
    <source>
        <dbReference type="Proteomes" id="UP000011910"/>
    </source>
</evidence>
<keyword evidence="1" id="KW-0732">Signal</keyword>
<dbReference type="EMBL" id="AODQ01000100">
    <property type="protein sequence ID" value="EMR01642.1"/>
    <property type="molecule type" value="Genomic_DNA"/>
</dbReference>
<evidence type="ECO:0000313" key="2">
    <source>
        <dbReference type="EMBL" id="EMR01642.1"/>
    </source>
</evidence>
<dbReference type="OrthoDB" id="5377264at2"/>
<evidence type="ECO:0008006" key="4">
    <source>
        <dbReference type="Google" id="ProtNLM"/>
    </source>
</evidence>
<dbReference type="Pfam" id="PF13573">
    <property type="entry name" value="SprB"/>
    <property type="match status" value="1"/>
</dbReference>
<gene>
    <name evidence="2" type="ORF">ADICEAN_03238</name>
</gene>
<dbReference type="eggNOG" id="COG3291">
    <property type="taxonomic scope" value="Bacteria"/>
</dbReference>
<feature type="signal peptide" evidence="1">
    <location>
        <begin position="1"/>
        <end position="24"/>
    </location>
</feature>
<dbReference type="PATRIC" id="fig|1279009.4.peg.3284"/>
<dbReference type="InterPro" id="IPR025667">
    <property type="entry name" value="SprB_repeat"/>
</dbReference>
<feature type="chain" id="PRO_5004081812" description="PKD domain-containing protein" evidence="1">
    <location>
        <begin position="25"/>
        <end position="348"/>
    </location>
</feature>
<dbReference type="RefSeq" id="WP_009196621.1">
    <property type="nucleotide sequence ID" value="NZ_AODQ01000100.1"/>
</dbReference>
<dbReference type="AlphaFoldDB" id="M7N2X8"/>
<keyword evidence="3" id="KW-1185">Reference proteome</keyword>
<proteinExistence type="predicted"/>
<accession>M7N2X8</accession>
<dbReference type="Gene3D" id="2.60.40.740">
    <property type="match status" value="1"/>
</dbReference>
<dbReference type="Proteomes" id="UP000011910">
    <property type="component" value="Unassembled WGS sequence"/>
</dbReference>
<dbReference type="STRING" id="1279009.ADICEAN_03238"/>
<sequence>MRRLLLHFCLPVVLLLAATGAGFAQQASASLECCADQPICAGETASLFVALEGQAPFTFRYTDGTTTQTVSTSATLYELKVAPERTQKYSLVSMQDAAGSGTTCGSATIAVNQCQPPASGKNCAASCFSSSIISQSSSGSCTTYTVQVNNDGSCSSALSHFNISIPCGTITQASNSKGWPMEIGTTDPTTGITGLKVDNIKGFGEEGKAGSFTVTYTICASSCSTADPYCGFLVAYKAGQCVNYGTATPPYTPMSGSLATTNPACFGQASGSITSSLSGGQAPYSYQWSTGATSQDLTNVAAGTYTLTITDGAGKQLALSATLTQPQAPACRPLLLPPAAARPMAAWT</sequence>
<reference evidence="2 3" key="1">
    <citation type="journal article" date="2013" name="Genome Announc.">
        <title>Draft Genome Sequence of Cesiribacter andamanensis Strain AMV16T, Isolated from a Soil Sample from a Mud Volcano in the Andaman Islands, India.</title>
        <authorList>
            <person name="Shivaji S."/>
            <person name="Ara S."/>
            <person name="Begum Z."/>
            <person name="Srinivas T.N."/>
            <person name="Singh A."/>
            <person name="Kumar Pinnaka A."/>
        </authorList>
    </citation>
    <scope>NUCLEOTIDE SEQUENCE [LARGE SCALE GENOMIC DNA]</scope>
    <source>
        <strain evidence="2 3">AMV16</strain>
    </source>
</reference>
<organism evidence="2 3">
    <name type="scientific">Cesiribacter andamanensis AMV16</name>
    <dbReference type="NCBI Taxonomy" id="1279009"/>
    <lineage>
        <taxon>Bacteria</taxon>
        <taxon>Pseudomonadati</taxon>
        <taxon>Bacteroidota</taxon>
        <taxon>Cytophagia</taxon>
        <taxon>Cytophagales</taxon>
        <taxon>Cesiribacteraceae</taxon>
        <taxon>Cesiribacter</taxon>
    </lineage>
</organism>
<comment type="caution">
    <text evidence="2">The sequence shown here is derived from an EMBL/GenBank/DDBJ whole genome shotgun (WGS) entry which is preliminary data.</text>
</comment>
<evidence type="ECO:0000256" key="1">
    <source>
        <dbReference type="SAM" id="SignalP"/>
    </source>
</evidence>
<name>M7N2X8_9BACT</name>
<protein>
    <recommendedName>
        <fullName evidence="4">PKD domain-containing protein</fullName>
    </recommendedName>
</protein>